<dbReference type="STRING" id="33960.TY91_02845"/>
<dbReference type="Gene3D" id="3.20.20.450">
    <property type="entry name" value="EAL domain"/>
    <property type="match status" value="1"/>
</dbReference>
<name>A0A0R2BD38_SECCO</name>
<reference evidence="2 3" key="1">
    <citation type="journal article" date="2015" name="Genome Announc.">
        <title>Expanding the biotechnology potential of lactobacilli through comparative genomics of 213 strains and associated genera.</title>
        <authorList>
            <person name="Sun Z."/>
            <person name="Harris H.M."/>
            <person name="McCann A."/>
            <person name="Guo C."/>
            <person name="Argimon S."/>
            <person name="Zhang W."/>
            <person name="Yang X."/>
            <person name="Jeffery I.B."/>
            <person name="Cooney J.C."/>
            <person name="Kagawa T.F."/>
            <person name="Liu W."/>
            <person name="Song Y."/>
            <person name="Salvetti E."/>
            <person name="Wrobel A."/>
            <person name="Rasinkangas P."/>
            <person name="Parkhill J."/>
            <person name="Rea M.C."/>
            <person name="O'Sullivan O."/>
            <person name="Ritari J."/>
            <person name="Douillard F.P."/>
            <person name="Paul Ross R."/>
            <person name="Yang R."/>
            <person name="Briner A.E."/>
            <person name="Felis G.E."/>
            <person name="de Vos W.M."/>
            <person name="Barrangou R."/>
            <person name="Klaenhammer T.R."/>
            <person name="Caufield P.W."/>
            <person name="Cui Y."/>
            <person name="Zhang H."/>
            <person name="O'Toole P.W."/>
        </authorList>
    </citation>
    <scope>NUCLEOTIDE SEQUENCE [LARGE SCALE GENOMIC DNA]</scope>
    <source>
        <strain evidence="2 3">DSM 20515</strain>
    </source>
</reference>
<dbReference type="PANTHER" id="PTHR33121:SF70">
    <property type="entry name" value="SIGNALING PROTEIN YKOW"/>
    <property type="match status" value="1"/>
</dbReference>
<dbReference type="InterPro" id="IPR050706">
    <property type="entry name" value="Cyclic-di-GMP_PDE-like"/>
</dbReference>
<dbReference type="InterPro" id="IPR035919">
    <property type="entry name" value="EAL_sf"/>
</dbReference>
<sequence>MISLEGRQVYRYFIQPQLNAFTNSLIGYEMLIRKFVDGHWQLPKNFASIPIDEQVPVMAQTAKQLSLKIKSVSFNLNRTQFINPEMSAALIAAQKAIFPVNLIVEVTEEAGDNNVTIPQLKRQIRHFDTHGIQFSLDDVGTGINTYDHISSLLSLASEVKFAMQNYRRDHMDAKIHKDLTFWQDIAKKEQLRLIVEGIEDDDDDSMLDQMDVAYRQGYYYGQPHLFELKDDKKD</sequence>
<dbReference type="Pfam" id="PF00563">
    <property type="entry name" value="EAL"/>
    <property type="match status" value="1"/>
</dbReference>
<proteinExistence type="predicted"/>
<dbReference type="EMBL" id="AYYR01000029">
    <property type="protein sequence ID" value="KRM76386.1"/>
    <property type="molecule type" value="Genomic_DNA"/>
</dbReference>
<dbReference type="InterPro" id="IPR001633">
    <property type="entry name" value="EAL_dom"/>
</dbReference>
<accession>A0A0R2BD38</accession>
<dbReference type="PATRIC" id="fig|1423733.4.peg.1705"/>
<dbReference type="RefSeq" id="WP_235809189.1">
    <property type="nucleotide sequence ID" value="NZ_AYYR01000029.1"/>
</dbReference>
<evidence type="ECO:0000259" key="1">
    <source>
        <dbReference type="PROSITE" id="PS50883"/>
    </source>
</evidence>
<protein>
    <submittedName>
        <fullName evidence="2">Cyclic diguanylate phosphodiesterase domain protein</fullName>
    </submittedName>
</protein>
<dbReference type="PANTHER" id="PTHR33121">
    <property type="entry name" value="CYCLIC DI-GMP PHOSPHODIESTERASE PDEF"/>
    <property type="match status" value="1"/>
</dbReference>
<feature type="domain" description="EAL" evidence="1">
    <location>
        <begin position="1"/>
        <end position="234"/>
    </location>
</feature>
<dbReference type="SMART" id="SM00052">
    <property type="entry name" value="EAL"/>
    <property type="match status" value="1"/>
</dbReference>
<dbReference type="PROSITE" id="PS50883">
    <property type="entry name" value="EAL"/>
    <property type="match status" value="1"/>
</dbReference>
<dbReference type="SUPFAM" id="SSF141868">
    <property type="entry name" value="EAL domain-like"/>
    <property type="match status" value="1"/>
</dbReference>
<comment type="caution">
    <text evidence="2">The sequence shown here is derived from an EMBL/GenBank/DDBJ whole genome shotgun (WGS) entry which is preliminary data.</text>
</comment>
<dbReference type="AlphaFoldDB" id="A0A0R2BD38"/>
<evidence type="ECO:0000313" key="3">
    <source>
        <dbReference type="Proteomes" id="UP000051845"/>
    </source>
</evidence>
<organism evidence="2 3">
    <name type="scientific">Secundilactobacillus collinoides DSM 20515 = JCM 1123</name>
    <dbReference type="NCBI Taxonomy" id="1423733"/>
    <lineage>
        <taxon>Bacteria</taxon>
        <taxon>Bacillati</taxon>
        <taxon>Bacillota</taxon>
        <taxon>Bacilli</taxon>
        <taxon>Lactobacillales</taxon>
        <taxon>Lactobacillaceae</taxon>
        <taxon>Secundilactobacillus</taxon>
    </lineage>
</organism>
<gene>
    <name evidence="2" type="ORF">FC82_GL001618</name>
</gene>
<evidence type="ECO:0000313" key="2">
    <source>
        <dbReference type="EMBL" id="KRM76386.1"/>
    </source>
</evidence>
<dbReference type="GO" id="GO:0071111">
    <property type="term" value="F:cyclic-guanylate-specific phosphodiesterase activity"/>
    <property type="evidence" value="ECO:0007669"/>
    <property type="project" value="InterPro"/>
</dbReference>
<dbReference type="Proteomes" id="UP000051845">
    <property type="component" value="Unassembled WGS sequence"/>
</dbReference>